<reference evidence="9 10" key="1">
    <citation type="submission" date="2014-04" db="EMBL/GenBank/DDBJ databases">
        <title>Marinobacterium kochiensis sp. nov., isolated from sediment sample collected from Kochi backwaters in Kerala, India.</title>
        <authorList>
            <person name="Singh A."/>
            <person name="Pinnaka A.K."/>
        </authorList>
    </citation>
    <scope>NUCLEOTIDE SEQUENCE [LARGE SCALE GENOMIC DNA]</scope>
    <source>
        <strain evidence="9 10">AK27</strain>
    </source>
</reference>
<feature type="binding site" evidence="7">
    <location>
        <position position="57"/>
    </location>
    <ligand>
        <name>Zn(2+)</name>
        <dbReference type="ChEBI" id="CHEBI:29105"/>
        <label>1</label>
    </ligand>
</feature>
<dbReference type="PATRIC" id="fig|1232683.4.peg.3629"/>
<proteinExistence type="inferred from homology"/>
<comment type="caution">
    <text evidence="9">The sequence shown here is derived from an EMBL/GenBank/DDBJ whole genome shotgun (WGS) entry which is preliminary data.</text>
</comment>
<dbReference type="InterPro" id="IPR036866">
    <property type="entry name" value="RibonucZ/Hydroxyglut_hydro"/>
</dbReference>
<evidence type="ECO:0000256" key="3">
    <source>
        <dbReference type="ARBA" id="ARBA00006759"/>
    </source>
</evidence>
<dbReference type="SMART" id="SM00849">
    <property type="entry name" value="Lactamase_B"/>
    <property type="match status" value="1"/>
</dbReference>
<gene>
    <name evidence="7" type="primary">gloB</name>
    <name evidence="9" type="ORF">ADIMK_3688</name>
</gene>
<keyword evidence="6 7" id="KW-0862">Zinc</keyword>
<comment type="pathway">
    <text evidence="2 7">Secondary metabolite metabolism; methylglyoxal degradation; (R)-lactate from methylglyoxal: step 2/2.</text>
</comment>
<dbReference type="PANTHER" id="PTHR43705">
    <property type="entry name" value="HYDROXYACYLGLUTATHIONE HYDROLASE"/>
    <property type="match status" value="1"/>
</dbReference>
<dbReference type="GO" id="GO:0004416">
    <property type="term" value="F:hydroxyacylglutathione hydrolase activity"/>
    <property type="evidence" value="ECO:0007669"/>
    <property type="project" value="UniProtKB-UniRule"/>
</dbReference>
<feature type="binding site" evidence="7">
    <location>
        <position position="55"/>
    </location>
    <ligand>
        <name>Zn(2+)</name>
        <dbReference type="ChEBI" id="CHEBI:29105"/>
        <label>1</label>
    </ligand>
</feature>
<dbReference type="Gene3D" id="3.60.15.10">
    <property type="entry name" value="Ribonuclease Z/Hydroxyacylglutathione hydrolase-like"/>
    <property type="match status" value="1"/>
</dbReference>
<evidence type="ECO:0000313" key="9">
    <source>
        <dbReference type="EMBL" id="KEA62027.1"/>
    </source>
</evidence>
<evidence type="ECO:0000256" key="2">
    <source>
        <dbReference type="ARBA" id="ARBA00004963"/>
    </source>
</evidence>
<dbReference type="InterPro" id="IPR001279">
    <property type="entry name" value="Metallo-B-lactamas"/>
</dbReference>
<dbReference type="CDD" id="cd07723">
    <property type="entry name" value="hydroxyacylglutathione_hydrolase_MBL-fold"/>
    <property type="match status" value="1"/>
</dbReference>
<feature type="domain" description="Metallo-beta-lactamase" evidence="8">
    <location>
        <begin position="12"/>
        <end position="169"/>
    </location>
</feature>
<comment type="cofactor">
    <cofactor evidence="7">
        <name>Zn(2+)</name>
        <dbReference type="ChEBI" id="CHEBI:29105"/>
    </cofactor>
    <text evidence="7">Binds 2 Zn(2+) ions per subunit.</text>
</comment>
<keyword evidence="5 7" id="KW-0378">Hydrolase</keyword>
<feature type="binding site" evidence="7">
    <location>
        <position position="60"/>
    </location>
    <ligand>
        <name>Zn(2+)</name>
        <dbReference type="ChEBI" id="CHEBI:29105"/>
        <label>2</label>
    </ligand>
</feature>
<feature type="binding site" evidence="7">
    <location>
        <position position="111"/>
    </location>
    <ligand>
        <name>Zn(2+)</name>
        <dbReference type="ChEBI" id="CHEBI:29105"/>
        <label>1</label>
    </ligand>
</feature>
<comment type="subunit">
    <text evidence="7">Monomer.</text>
</comment>
<dbReference type="SUPFAM" id="SSF56281">
    <property type="entry name" value="Metallo-hydrolase/oxidoreductase"/>
    <property type="match status" value="1"/>
</dbReference>
<dbReference type="EC" id="3.1.2.6" evidence="7"/>
<dbReference type="NCBIfam" id="TIGR03413">
    <property type="entry name" value="GSH_gloB"/>
    <property type="match status" value="1"/>
</dbReference>
<dbReference type="Pfam" id="PF16123">
    <property type="entry name" value="HAGH_C"/>
    <property type="match status" value="1"/>
</dbReference>
<comment type="catalytic activity">
    <reaction evidence="1 7">
        <text>an S-(2-hydroxyacyl)glutathione + H2O = a 2-hydroxy carboxylate + glutathione + H(+)</text>
        <dbReference type="Rhea" id="RHEA:21864"/>
        <dbReference type="ChEBI" id="CHEBI:15377"/>
        <dbReference type="ChEBI" id="CHEBI:15378"/>
        <dbReference type="ChEBI" id="CHEBI:57925"/>
        <dbReference type="ChEBI" id="CHEBI:58896"/>
        <dbReference type="ChEBI" id="CHEBI:71261"/>
        <dbReference type="EC" id="3.1.2.6"/>
    </reaction>
</comment>
<name>A0A081FU22_9GAMM</name>
<dbReference type="EMBL" id="JMQN01000057">
    <property type="protein sequence ID" value="KEA62027.1"/>
    <property type="molecule type" value="Genomic_DNA"/>
</dbReference>
<evidence type="ECO:0000256" key="1">
    <source>
        <dbReference type="ARBA" id="ARBA00001623"/>
    </source>
</evidence>
<dbReference type="Pfam" id="PF00753">
    <property type="entry name" value="Lactamase_B"/>
    <property type="match status" value="1"/>
</dbReference>
<dbReference type="PIRSF" id="PIRSF005457">
    <property type="entry name" value="Glx"/>
    <property type="match status" value="1"/>
</dbReference>
<dbReference type="HAMAP" id="MF_01374">
    <property type="entry name" value="Glyoxalase_2"/>
    <property type="match status" value="1"/>
</dbReference>
<protein>
    <recommendedName>
        <fullName evidence="7">Hydroxyacylglutathione hydrolase</fullName>
        <ecNumber evidence="7">3.1.2.6</ecNumber>
    </recommendedName>
    <alternativeName>
        <fullName evidence="7">Glyoxalase II</fullName>
        <shortName evidence="7">Glx II</shortName>
    </alternativeName>
</protein>
<sequence>MYSVTPIPAFRDNYIWALQGPNPDTVVVVDPGDAEPVERYLKENGLTLNAILITHHHADHTGGVPELTYSRDIPVYGPANSPFNGITHHLEDGDSISILGHVLEIKAVPAHTLDHISYLQAQDQPQLFCGDTLFLAGCGRLFEGTATQMHEAMEYFASLPDATLVYCTHEYSLSNLAFAQAVEPNNKEIAATIDKCRALRAQDTPTLPSAIASEKMINPFMRTSVQSVIESAERHTGSSLSTSVEVLSALREWKNQF</sequence>
<dbReference type="GO" id="GO:0019243">
    <property type="term" value="P:methylglyoxal catabolic process to D-lactate via S-lactoyl-glutathione"/>
    <property type="evidence" value="ECO:0007669"/>
    <property type="project" value="UniProtKB-UniRule"/>
</dbReference>
<dbReference type="InterPro" id="IPR050110">
    <property type="entry name" value="Glyoxalase_II_hydrolase"/>
</dbReference>
<evidence type="ECO:0000313" key="10">
    <source>
        <dbReference type="Proteomes" id="UP000028252"/>
    </source>
</evidence>
<comment type="similarity">
    <text evidence="3 7">Belongs to the metallo-beta-lactamase superfamily. Glyoxalase II family.</text>
</comment>
<feature type="binding site" evidence="7">
    <location>
        <position position="131"/>
    </location>
    <ligand>
        <name>Zn(2+)</name>
        <dbReference type="ChEBI" id="CHEBI:29105"/>
        <label>2</label>
    </ligand>
</feature>
<feature type="binding site" evidence="7">
    <location>
        <position position="169"/>
    </location>
    <ligand>
        <name>Zn(2+)</name>
        <dbReference type="ChEBI" id="CHEBI:29105"/>
        <label>2</label>
    </ligand>
</feature>
<dbReference type="GO" id="GO:0046872">
    <property type="term" value="F:metal ion binding"/>
    <property type="evidence" value="ECO:0007669"/>
    <property type="project" value="UniProtKB-KW"/>
</dbReference>
<dbReference type="STRING" id="1232683.ADIMK_3688"/>
<dbReference type="AlphaFoldDB" id="A0A081FU22"/>
<dbReference type="PANTHER" id="PTHR43705:SF1">
    <property type="entry name" value="HYDROXYACYLGLUTATHIONE HYDROLASE GLOB"/>
    <property type="match status" value="1"/>
</dbReference>
<comment type="function">
    <text evidence="7">Thiolesterase that catalyzes the hydrolysis of S-D-lactoyl-glutathione to form glutathione and D-lactic acid.</text>
</comment>
<dbReference type="InterPro" id="IPR032282">
    <property type="entry name" value="HAGH_C"/>
</dbReference>
<evidence type="ECO:0000256" key="5">
    <source>
        <dbReference type="ARBA" id="ARBA00022801"/>
    </source>
</evidence>
<dbReference type="InterPro" id="IPR035680">
    <property type="entry name" value="Clx_II_MBL"/>
</dbReference>
<evidence type="ECO:0000256" key="6">
    <source>
        <dbReference type="ARBA" id="ARBA00022833"/>
    </source>
</evidence>
<dbReference type="InterPro" id="IPR017782">
    <property type="entry name" value="Hydroxyacylglutathione_Hdrlase"/>
</dbReference>
<feature type="binding site" evidence="7">
    <location>
        <position position="59"/>
    </location>
    <ligand>
        <name>Zn(2+)</name>
        <dbReference type="ChEBI" id="CHEBI:29105"/>
        <label>2</label>
    </ligand>
</feature>
<evidence type="ECO:0000256" key="7">
    <source>
        <dbReference type="HAMAP-Rule" id="MF_01374"/>
    </source>
</evidence>
<keyword evidence="10" id="KW-1185">Reference proteome</keyword>
<feature type="binding site" evidence="7">
    <location>
        <position position="131"/>
    </location>
    <ligand>
        <name>Zn(2+)</name>
        <dbReference type="ChEBI" id="CHEBI:29105"/>
        <label>1</label>
    </ligand>
</feature>
<dbReference type="OrthoDB" id="9802248at2"/>
<dbReference type="RefSeq" id="WP_036191207.1">
    <property type="nucleotide sequence ID" value="NZ_JMQN01000057.1"/>
</dbReference>
<dbReference type="eggNOG" id="COG0491">
    <property type="taxonomic scope" value="Bacteria"/>
</dbReference>
<dbReference type="Proteomes" id="UP000028252">
    <property type="component" value="Unassembled WGS sequence"/>
</dbReference>
<evidence type="ECO:0000256" key="4">
    <source>
        <dbReference type="ARBA" id="ARBA00022723"/>
    </source>
</evidence>
<evidence type="ECO:0000259" key="8">
    <source>
        <dbReference type="SMART" id="SM00849"/>
    </source>
</evidence>
<organism evidence="9 10">
    <name type="scientific">Marinobacterium lacunae</name>
    <dbReference type="NCBI Taxonomy" id="1232683"/>
    <lineage>
        <taxon>Bacteria</taxon>
        <taxon>Pseudomonadati</taxon>
        <taxon>Pseudomonadota</taxon>
        <taxon>Gammaproteobacteria</taxon>
        <taxon>Oceanospirillales</taxon>
        <taxon>Oceanospirillaceae</taxon>
        <taxon>Marinobacterium</taxon>
    </lineage>
</organism>
<accession>A0A081FU22</accession>
<dbReference type="UniPathway" id="UPA00619">
    <property type="reaction ID" value="UER00676"/>
</dbReference>
<keyword evidence="4 7" id="KW-0479">Metal-binding</keyword>